<keyword evidence="3" id="KW-1185">Reference proteome</keyword>
<protein>
    <recommendedName>
        <fullName evidence="4">TLC domain-containing protein</fullName>
    </recommendedName>
</protein>
<organism evidence="2 3">
    <name type="scientific">Heterostelium pallidum (strain ATCC 26659 / Pp 5 / PN500)</name>
    <name type="common">Cellular slime mold</name>
    <name type="synonym">Polysphondylium pallidum</name>
    <dbReference type="NCBI Taxonomy" id="670386"/>
    <lineage>
        <taxon>Eukaryota</taxon>
        <taxon>Amoebozoa</taxon>
        <taxon>Evosea</taxon>
        <taxon>Eumycetozoa</taxon>
        <taxon>Dictyostelia</taxon>
        <taxon>Acytosteliales</taxon>
        <taxon>Acytosteliaceae</taxon>
        <taxon>Heterostelium</taxon>
    </lineage>
</organism>
<dbReference type="EMBL" id="ADBJ01000004">
    <property type="protein sequence ID" value="EFA85766.1"/>
    <property type="molecule type" value="Genomic_DNA"/>
</dbReference>
<accession>D3AXT9</accession>
<proteinExistence type="predicted"/>
<feature type="transmembrane region" description="Helical" evidence="1">
    <location>
        <begin position="152"/>
        <end position="172"/>
    </location>
</feature>
<dbReference type="RefSeq" id="XP_020437872.1">
    <property type="nucleotide sequence ID" value="XM_020572014.1"/>
</dbReference>
<comment type="caution">
    <text evidence="2">The sequence shown here is derived from an EMBL/GenBank/DDBJ whole genome shotgun (WGS) entry which is preliminary data.</text>
</comment>
<evidence type="ECO:0000313" key="2">
    <source>
        <dbReference type="EMBL" id="EFA85766.1"/>
    </source>
</evidence>
<keyword evidence="1" id="KW-0812">Transmembrane</keyword>
<keyword evidence="1" id="KW-1133">Transmembrane helix</keyword>
<gene>
    <name evidence="2" type="ORF">PPL_00996</name>
</gene>
<dbReference type="GeneID" id="31356526"/>
<feature type="transmembrane region" description="Helical" evidence="1">
    <location>
        <begin position="100"/>
        <end position="121"/>
    </location>
</feature>
<evidence type="ECO:0008006" key="4">
    <source>
        <dbReference type="Google" id="ProtNLM"/>
    </source>
</evidence>
<dbReference type="AlphaFoldDB" id="D3AXT9"/>
<evidence type="ECO:0000313" key="3">
    <source>
        <dbReference type="Proteomes" id="UP000001396"/>
    </source>
</evidence>
<dbReference type="Proteomes" id="UP000001396">
    <property type="component" value="Unassembled WGS sequence"/>
</dbReference>
<name>D3AXT9_HETP5</name>
<dbReference type="InParanoid" id="D3AXT9"/>
<keyword evidence="1" id="KW-0472">Membrane</keyword>
<reference evidence="2 3" key="1">
    <citation type="journal article" date="2011" name="Genome Res.">
        <title>Phylogeny-wide analysis of social amoeba genomes highlights ancient origins for complex intercellular communication.</title>
        <authorList>
            <person name="Heidel A.J."/>
            <person name="Lawal H.M."/>
            <person name="Felder M."/>
            <person name="Schilde C."/>
            <person name="Helps N.R."/>
            <person name="Tunggal B."/>
            <person name="Rivero F."/>
            <person name="John U."/>
            <person name="Schleicher M."/>
            <person name="Eichinger L."/>
            <person name="Platzer M."/>
            <person name="Noegel A.A."/>
            <person name="Schaap P."/>
            <person name="Gloeckner G."/>
        </authorList>
    </citation>
    <scope>NUCLEOTIDE SEQUENCE [LARGE SCALE GENOMIC DNA]</scope>
    <source>
        <strain evidence="3">ATCC 26659 / Pp 5 / PN500</strain>
    </source>
</reference>
<evidence type="ECO:0000256" key="1">
    <source>
        <dbReference type="SAM" id="Phobius"/>
    </source>
</evidence>
<sequence length="263" mass="31309">MIISYPKTFLDMELYNHLYENLKACFVEEWPKQPNNITVQLATMYFRNHKSKEMREHIDSIIKSGAFYECCQRFVRAFYGAYFAYHNILNWYYTTSLENSIYHCLAYSLFHVADLVILFLYRSQSYDMYFHHVCVSGFTFITMRYIRKAHYLLHICSSFDLTVVFSTIIFLCRSFGHTLFLLDIECHSPGFWFSTVGDSDMMHCFVQWVHSSLFSWTSSGPEVCSELQRIPGKLCKRQRNFKILYNFYKTTSLTVKINQIKLL</sequence>